<dbReference type="HOGENOM" id="CLU_3240449_0_0_9"/>
<dbReference type="EMBL" id="AWVA01000049">
    <property type="protein sequence ID" value="ERJ76684.1"/>
    <property type="molecule type" value="Genomic_DNA"/>
</dbReference>
<accession>U2KHM9</accession>
<reference evidence="1 2" key="1">
    <citation type="submission" date="2013-06" db="EMBL/GenBank/DDBJ databases">
        <authorList>
            <person name="Weinstock G."/>
            <person name="Sodergren E."/>
            <person name="Lobos E.A."/>
            <person name="Fulton L."/>
            <person name="Fulton R."/>
            <person name="Courtney L."/>
            <person name="Fronick C."/>
            <person name="O'Laughlin M."/>
            <person name="Godfrey J."/>
            <person name="Wilson R.M."/>
            <person name="Miner T."/>
            <person name="Farmer C."/>
            <person name="Delehaunty K."/>
            <person name="Cordes M."/>
            <person name="Minx P."/>
            <person name="Tomlinson C."/>
            <person name="Chen J."/>
            <person name="Wollam A."/>
            <person name="Pepin K.H."/>
            <person name="Bhonagiri V."/>
            <person name="Zhang X."/>
            <person name="Warren W."/>
            <person name="Mitreva M."/>
            <person name="Mardis E.R."/>
            <person name="Wilson R.K."/>
        </authorList>
    </citation>
    <scope>NUCLEOTIDE SEQUENCE [LARGE SCALE GENOMIC DNA]</scope>
    <source>
        <strain evidence="1 2">W1703</strain>
    </source>
</reference>
<dbReference type="AlphaFoldDB" id="U2KHM9"/>
<organism evidence="1 2">
    <name type="scientific">Streptococcus sobrinus W1703</name>
    <dbReference type="NCBI Taxonomy" id="1227275"/>
    <lineage>
        <taxon>Bacteria</taxon>
        <taxon>Bacillati</taxon>
        <taxon>Bacillota</taxon>
        <taxon>Bacilli</taxon>
        <taxon>Lactobacillales</taxon>
        <taxon>Streptococcaceae</taxon>
        <taxon>Streptococcus</taxon>
    </lineage>
</organism>
<evidence type="ECO:0000313" key="1">
    <source>
        <dbReference type="EMBL" id="ERJ76684.1"/>
    </source>
</evidence>
<sequence length="43" mass="4974">MANFKGFYKTLKHSSLILFPTLDSLLDLSSYITLLGNFQQPFY</sequence>
<proteinExistence type="predicted"/>
<name>U2KHM9_9STRE</name>
<dbReference type="Proteomes" id="UP000016617">
    <property type="component" value="Unassembled WGS sequence"/>
</dbReference>
<gene>
    <name evidence="1" type="ORF">HMPREF1557_00837</name>
</gene>
<comment type="caution">
    <text evidence="1">The sequence shown here is derived from an EMBL/GenBank/DDBJ whole genome shotgun (WGS) entry which is preliminary data.</text>
</comment>
<evidence type="ECO:0000313" key="2">
    <source>
        <dbReference type="Proteomes" id="UP000016617"/>
    </source>
</evidence>
<protein>
    <submittedName>
        <fullName evidence="1">Uncharacterized protein</fullName>
    </submittedName>
</protein>